<dbReference type="EMBL" id="CP053085">
    <property type="protein sequence ID" value="QJR37610.1"/>
    <property type="molecule type" value="Genomic_DNA"/>
</dbReference>
<feature type="domain" description="HTH hxlR-type" evidence="4">
    <location>
        <begin position="11"/>
        <end position="109"/>
    </location>
</feature>
<organism evidence="5 6">
    <name type="scientific">Gemmatimonas groenlandica</name>
    <dbReference type="NCBI Taxonomy" id="2732249"/>
    <lineage>
        <taxon>Bacteria</taxon>
        <taxon>Pseudomonadati</taxon>
        <taxon>Gemmatimonadota</taxon>
        <taxon>Gemmatimonadia</taxon>
        <taxon>Gemmatimonadales</taxon>
        <taxon>Gemmatimonadaceae</taxon>
        <taxon>Gemmatimonas</taxon>
    </lineage>
</organism>
<dbReference type="RefSeq" id="WP_171227045.1">
    <property type="nucleotide sequence ID" value="NZ_CP053085.1"/>
</dbReference>
<evidence type="ECO:0000256" key="2">
    <source>
        <dbReference type="ARBA" id="ARBA00023125"/>
    </source>
</evidence>
<dbReference type="KEGG" id="ggr:HKW67_19855"/>
<evidence type="ECO:0000259" key="4">
    <source>
        <dbReference type="PROSITE" id="PS51118"/>
    </source>
</evidence>
<dbReference type="Gene3D" id="1.10.10.10">
    <property type="entry name" value="Winged helix-like DNA-binding domain superfamily/Winged helix DNA-binding domain"/>
    <property type="match status" value="1"/>
</dbReference>
<dbReference type="InterPro" id="IPR002577">
    <property type="entry name" value="HTH_HxlR"/>
</dbReference>
<protein>
    <submittedName>
        <fullName evidence="5">Helix-turn-helix transcriptional regulator</fullName>
    </submittedName>
</protein>
<dbReference type="AlphaFoldDB" id="A0A6M4ISI6"/>
<gene>
    <name evidence="5" type="ORF">HKW67_19855</name>
</gene>
<evidence type="ECO:0000313" key="6">
    <source>
        <dbReference type="Proteomes" id="UP000500938"/>
    </source>
</evidence>
<accession>A0A6M4ISI6</accession>
<evidence type="ECO:0000313" key="5">
    <source>
        <dbReference type="EMBL" id="QJR37610.1"/>
    </source>
</evidence>
<proteinExistence type="predicted"/>
<dbReference type="Pfam" id="PF01638">
    <property type="entry name" value="HxlR"/>
    <property type="match status" value="1"/>
</dbReference>
<dbReference type="InterPro" id="IPR036388">
    <property type="entry name" value="WH-like_DNA-bd_sf"/>
</dbReference>
<sequence length="117" mass="13263">MGITRRSTTNCPIERAVHVVGGRWKSMILYGLLDGPARYSVLRQRMAGCAERVLVRQLRELEADGVIERRLLDASGNHVEYRLTALGEALHDMFDGMRRWGETLLARDAQRAKRISA</sequence>
<dbReference type="PANTHER" id="PTHR33204">
    <property type="entry name" value="TRANSCRIPTIONAL REGULATOR, MARR FAMILY"/>
    <property type="match status" value="1"/>
</dbReference>
<reference evidence="5 6" key="1">
    <citation type="submission" date="2020-05" db="EMBL/GenBank/DDBJ databases">
        <title>Complete genome sequence of Gemmatimonas greenlandica TET16.</title>
        <authorList>
            <person name="Zeng Y."/>
        </authorList>
    </citation>
    <scope>NUCLEOTIDE SEQUENCE [LARGE SCALE GENOMIC DNA]</scope>
    <source>
        <strain evidence="5 6">TET16</strain>
    </source>
</reference>
<dbReference type="InterPro" id="IPR036390">
    <property type="entry name" value="WH_DNA-bd_sf"/>
</dbReference>
<dbReference type="GO" id="GO:0003677">
    <property type="term" value="F:DNA binding"/>
    <property type="evidence" value="ECO:0007669"/>
    <property type="project" value="UniProtKB-KW"/>
</dbReference>
<dbReference type="PROSITE" id="PS51118">
    <property type="entry name" value="HTH_HXLR"/>
    <property type="match status" value="1"/>
</dbReference>
<keyword evidence="1" id="KW-0805">Transcription regulation</keyword>
<dbReference type="SUPFAM" id="SSF46785">
    <property type="entry name" value="Winged helix' DNA-binding domain"/>
    <property type="match status" value="1"/>
</dbReference>
<name>A0A6M4ISI6_9BACT</name>
<keyword evidence="3" id="KW-0804">Transcription</keyword>
<keyword evidence="2" id="KW-0238">DNA-binding</keyword>
<keyword evidence="6" id="KW-1185">Reference proteome</keyword>
<dbReference type="Proteomes" id="UP000500938">
    <property type="component" value="Chromosome"/>
</dbReference>
<evidence type="ECO:0000256" key="1">
    <source>
        <dbReference type="ARBA" id="ARBA00023015"/>
    </source>
</evidence>
<evidence type="ECO:0000256" key="3">
    <source>
        <dbReference type="ARBA" id="ARBA00023163"/>
    </source>
</evidence>